<dbReference type="EMBL" id="CP053069">
    <property type="protein sequence ID" value="QJR09687.1"/>
    <property type="molecule type" value="Genomic_DNA"/>
</dbReference>
<feature type="signal peptide" evidence="2">
    <location>
        <begin position="1"/>
        <end position="23"/>
    </location>
</feature>
<feature type="compositionally biased region" description="Basic and acidic residues" evidence="1">
    <location>
        <begin position="51"/>
        <end position="69"/>
    </location>
</feature>
<reference evidence="3 4" key="1">
    <citation type="submission" date="2020-04" db="EMBL/GenBank/DDBJ databases">
        <title>Usitatibacter rugosus gen. nov., sp. nov. and Usitatibacter palustris sp. nov., novel members of Usitatibacteraceae fam. nov. within the order Nitrosomonadales isolated from soil.</title>
        <authorList>
            <person name="Huber K.J."/>
            <person name="Neumann-Schaal M."/>
            <person name="Geppert A."/>
            <person name="Luckner M."/>
            <person name="Wanner G."/>
            <person name="Overmann J."/>
        </authorList>
    </citation>
    <scope>NUCLEOTIDE SEQUENCE [LARGE SCALE GENOMIC DNA]</scope>
    <source>
        <strain evidence="3 4">0125_3</strain>
    </source>
</reference>
<sequence length="76" mass="8358">MKLVFTILSLGVILGGCATTAPATDEPREEVVYSTGSNLPKKYRDPAQTTVDKDRAIERGQYESTESLRSRTNVPK</sequence>
<name>A0A6M4GVK9_9PROT</name>
<evidence type="ECO:0000256" key="2">
    <source>
        <dbReference type="SAM" id="SignalP"/>
    </source>
</evidence>
<evidence type="ECO:0000313" key="3">
    <source>
        <dbReference type="EMBL" id="QJR09687.1"/>
    </source>
</evidence>
<accession>A0A6M4GVK9</accession>
<keyword evidence="4" id="KW-1185">Reference proteome</keyword>
<evidence type="ECO:0000313" key="4">
    <source>
        <dbReference type="Proteomes" id="UP000501534"/>
    </source>
</evidence>
<organism evidence="3 4">
    <name type="scientific">Usitatibacter rugosus</name>
    <dbReference type="NCBI Taxonomy" id="2732067"/>
    <lineage>
        <taxon>Bacteria</taxon>
        <taxon>Pseudomonadati</taxon>
        <taxon>Pseudomonadota</taxon>
        <taxon>Betaproteobacteria</taxon>
        <taxon>Nitrosomonadales</taxon>
        <taxon>Usitatibacteraceae</taxon>
        <taxon>Usitatibacter</taxon>
    </lineage>
</organism>
<proteinExistence type="predicted"/>
<dbReference type="PROSITE" id="PS51257">
    <property type="entry name" value="PROKAR_LIPOPROTEIN"/>
    <property type="match status" value="1"/>
</dbReference>
<evidence type="ECO:0008006" key="5">
    <source>
        <dbReference type="Google" id="ProtNLM"/>
    </source>
</evidence>
<protein>
    <recommendedName>
        <fullName evidence="5">Lipoprotein</fullName>
    </recommendedName>
</protein>
<feature type="region of interest" description="Disordered" evidence="1">
    <location>
        <begin position="19"/>
        <end position="76"/>
    </location>
</feature>
<dbReference type="Proteomes" id="UP000501534">
    <property type="component" value="Chromosome"/>
</dbReference>
<keyword evidence="2" id="KW-0732">Signal</keyword>
<feature type="chain" id="PRO_5026967458" description="Lipoprotein" evidence="2">
    <location>
        <begin position="24"/>
        <end position="76"/>
    </location>
</feature>
<dbReference type="KEGG" id="uru:DSM104443_00737"/>
<dbReference type="RefSeq" id="WP_171089600.1">
    <property type="nucleotide sequence ID" value="NZ_CP053069.1"/>
</dbReference>
<gene>
    <name evidence="3" type="ORF">DSM104443_00737</name>
</gene>
<evidence type="ECO:0000256" key="1">
    <source>
        <dbReference type="SAM" id="MobiDB-lite"/>
    </source>
</evidence>
<dbReference type="AlphaFoldDB" id="A0A6M4GVK9"/>